<dbReference type="InterPro" id="IPR035994">
    <property type="entry name" value="Nucleoside_phosphorylase_sf"/>
</dbReference>
<proteinExistence type="predicted"/>
<dbReference type="EMBL" id="MU864412">
    <property type="protein sequence ID" value="KAK4186963.1"/>
    <property type="molecule type" value="Genomic_DNA"/>
</dbReference>
<reference evidence="1" key="2">
    <citation type="submission" date="2023-05" db="EMBL/GenBank/DDBJ databases">
        <authorList>
            <consortium name="Lawrence Berkeley National Laboratory"/>
            <person name="Steindorff A."/>
            <person name="Hensen N."/>
            <person name="Bonometti L."/>
            <person name="Westerberg I."/>
            <person name="Brannstrom I.O."/>
            <person name="Guillou S."/>
            <person name="Cros-Aarteil S."/>
            <person name="Calhoun S."/>
            <person name="Haridas S."/>
            <person name="Kuo A."/>
            <person name="Mondo S."/>
            <person name="Pangilinan J."/>
            <person name="Riley R."/>
            <person name="Labutti K."/>
            <person name="Andreopoulos B."/>
            <person name="Lipzen A."/>
            <person name="Chen C."/>
            <person name="Yanf M."/>
            <person name="Daum C."/>
            <person name="Ng V."/>
            <person name="Clum A."/>
            <person name="Ohm R."/>
            <person name="Martin F."/>
            <person name="Silar P."/>
            <person name="Natvig D."/>
            <person name="Lalanne C."/>
            <person name="Gautier V."/>
            <person name="Ament-Velasquez S.L."/>
            <person name="Kruys A."/>
            <person name="Hutchinson M.I."/>
            <person name="Powell A.J."/>
            <person name="Barry K."/>
            <person name="Miller A.N."/>
            <person name="Grigoriev I.V."/>
            <person name="Debuchy R."/>
            <person name="Gladieux P."/>
            <person name="Thoren M.H."/>
            <person name="Johannesson H."/>
        </authorList>
    </citation>
    <scope>NUCLEOTIDE SEQUENCE</scope>
    <source>
        <strain evidence="1">PSN309</strain>
    </source>
</reference>
<dbReference type="Proteomes" id="UP001302126">
    <property type="component" value="Unassembled WGS sequence"/>
</dbReference>
<gene>
    <name evidence="1" type="ORF">QBC35DRAFT_523917</name>
</gene>
<dbReference type="InterPro" id="IPR053137">
    <property type="entry name" value="NLR-like"/>
</dbReference>
<evidence type="ECO:0000313" key="2">
    <source>
        <dbReference type="Proteomes" id="UP001302126"/>
    </source>
</evidence>
<organism evidence="1 2">
    <name type="scientific">Podospora australis</name>
    <dbReference type="NCBI Taxonomy" id="1536484"/>
    <lineage>
        <taxon>Eukaryota</taxon>
        <taxon>Fungi</taxon>
        <taxon>Dikarya</taxon>
        <taxon>Ascomycota</taxon>
        <taxon>Pezizomycotina</taxon>
        <taxon>Sordariomycetes</taxon>
        <taxon>Sordariomycetidae</taxon>
        <taxon>Sordariales</taxon>
        <taxon>Podosporaceae</taxon>
        <taxon>Podospora</taxon>
    </lineage>
</organism>
<sequence length="359" mass="39887">MAAKRLTADAYTVALIYAKPLELHAISVMLDEHHESVPLHHSHTNEYKLGRIGNHNVAIAGPSRGAQGKAAIATVVSQIRFAFPNISVGLLVGIGGGVPRLPEHDVRLGDVVIGAPEVGPAVVQYDFGKQLEDTIEVTRTLNKPPELLLKVVNILDDKYHTTEEGAEDFFARHLRRFAKFPKLKHRFKRPEMRDRLFQADYNHELGSLCSSHGICYEIERPDRPPDDILIHYSTILSGDLVMKSATRRDELSTKHNNALCFEMEAAGLMDVFPCLVIRGICDYSDSHKTKEWQEYAAAVAGAYARELLLNMAERIESQLHAAASQEPEAIKSLPLRLDDHHNIGGQVPANIHNLPRSTA</sequence>
<evidence type="ECO:0000313" key="1">
    <source>
        <dbReference type="EMBL" id="KAK4186963.1"/>
    </source>
</evidence>
<dbReference type="GO" id="GO:0003824">
    <property type="term" value="F:catalytic activity"/>
    <property type="evidence" value="ECO:0007669"/>
    <property type="project" value="InterPro"/>
</dbReference>
<dbReference type="GO" id="GO:0009116">
    <property type="term" value="P:nucleoside metabolic process"/>
    <property type="evidence" value="ECO:0007669"/>
    <property type="project" value="InterPro"/>
</dbReference>
<name>A0AAN6WRG4_9PEZI</name>
<accession>A0AAN6WRG4</accession>
<comment type="caution">
    <text evidence="1">The sequence shown here is derived from an EMBL/GenBank/DDBJ whole genome shotgun (WGS) entry which is preliminary data.</text>
</comment>
<dbReference type="AlphaFoldDB" id="A0AAN6WRG4"/>
<dbReference type="Gene3D" id="3.40.50.1580">
    <property type="entry name" value="Nucleoside phosphorylase domain"/>
    <property type="match status" value="1"/>
</dbReference>
<dbReference type="SUPFAM" id="SSF53167">
    <property type="entry name" value="Purine and uridine phosphorylases"/>
    <property type="match status" value="1"/>
</dbReference>
<dbReference type="PANTHER" id="PTHR46082">
    <property type="entry name" value="ATP/GTP-BINDING PROTEIN-RELATED"/>
    <property type="match status" value="1"/>
</dbReference>
<protein>
    <submittedName>
        <fullName evidence="1">Nucleoside phosphorylase domain-containing protein</fullName>
    </submittedName>
</protein>
<keyword evidence="2" id="KW-1185">Reference proteome</keyword>
<dbReference type="PANTHER" id="PTHR46082:SF11">
    <property type="entry name" value="AAA+ ATPASE DOMAIN-CONTAINING PROTEIN-RELATED"/>
    <property type="match status" value="1"/>
</dbReference>
<reference evidence="1" key="1">
    <citation type="journal article" date="2023" name="Mol. Phylogenet. Evol.">
        <title>Genome-scale phylogeny and comparative genomics of the fungal order Sordariales.</title>
        <authorList>
            <person name="Hensen N."/>
            <person name="Bonometti L."/>
            <person name="Westerberg I."/>
            <person name="Brannstrom I.O."/>
            <person name="Guillou S."/>
            <person name="Cros-Aarteil S."/>
            <person name="Calhoun S."/>
            <person name="Haridas S."/>
            <person name="Kuo A."/>
            <person name="Mondo S."/>
            <person name="Pangilinan J."/>
            <person name="Riley R."/>
            <person name="LaButti K."/>
            <person name="Andreopoulos B."/>
            <person name="Lipzen A."/>
            <person name="Chen C."/>
            <person name="Yan M."/>
            <person name="Daum C."/>
            <person name="Ng V."/>
            <person name="Clum A."/>
            <person name="Steindorff A."/>
            <person name="Ohm R.A."/>
            <person name="Martin F."/>
            <person name="Silar P."/>
            <person name="Natvig D.O."/>
            <person name="Lalanne C."/>
            <person name="Gautier V."/>
            <person name="Ament-Velasquez S.L."/>
            <person name="Kruys A."/>
            <person name="Hutchinson M.I."/>
            <person name="Powell A.J."/>
            <person name="Barry K."/>
            <person name="Miller A.N."/>
            <person name="Grigoriev I.V."/>
            <person name="Debuchy R."/>
            <person name="Gladieux P."/>
            <person name="Hiltunen Thoren M."/>
            <person name="Johannesson H."/>
        </authorList>
    </citation>
    <scope>NUCLEOTIDE SEQUENCE</scope>
    <source>
        <strain evidence="1">PSN309</strain>
    </source>
</reference>